<evidence type="ECO:0000313" key="2">
    <source>
        <dbReference type="EMBL" id="ACY85676.1"/>
    </source>
</evidence>
<keyword evidence="3" id="KW-1185">Reference proteome</keyword>
<reference evidence="2 3" key="1">
    <citation type="journal article" date="2009" name="PLoS ONE">
        <title>Genome sequence of the versatile fish pathogen Edwardsiella tarda provides insights into its adaptation to broad host ranges and intracellular niches.</title>
        <authorList>
            <person name="Wang Q."/>
            <person name="Yang M."/>
            <person name="Xiao J."/>
            <person name="Wu H."/>
            <person name="Wang X."/>
            <person name="Lv Y."/>
            <person name="Xu L."/>
            <person name="Zheng H."/>
            <person name="Wang S."/>
            <person name="Zhao G."/>
            <person name="Liu Q."/>
            <person name="Zhang Y."/>
        </authorList>
    </citation>
    <scope>NUCLEOTIDE SEQUENCE [LARGE SCALE GENOMIC DNA]</scope>
    <source>
        <strain evidence="3">EIB202 / CCTCC M208068</strain>
    </source>
</reference>
<dbReference type="Proteomes" id="UP000002634">
    <property type="component" value="Chromosome"/>
</dbReference>
<keyword evidence="1" id="KW-0472">Membrane</keyword>
<proteinExistence type="predicted"/>
<sequence>MLHDNEQIYLMTLFLFWMPSGLFSVFIFSTILYSDQFSFNLYSVFL</sequence>
<evidence type="ECO:0000313" key="3">
    <source>
        <dbReference type="Proteomes" id="UP000002634"/>
    </source>
</evidence>
<dbReference type="EMBL" id="CP001135">
    <property type="protein sequence ID" value="ACY85676.1"/>
    <property type="molecule type" value="Genomic_DNA"/>
</dbReference>
<gene>
    <name evidence="2" type="ordered locus">ETAE_2843</name>
</gene>
<keyword evidence="1" id="KW-0812">Transmembrane</keyword>
<organism evidence="2 3">
    <name type="scientific">Edwardsiella piscicida</name>
    <dbReference type="NCBI Taxonomy" id="1263550"/>
    <lineage>
        <taxon>Bacteria</taxon>
        <taxon>Pseudomonadati</taxon>
        <taxon>Pseudomonadota</taxon>
        <taxon>Gammaproteobacteria</taxon>
        <taxon>Enterobacterales</taxon>
        <taxon>Hafniaceae</taxon>
        <taxon>Edwardsiella</taxon>
    </lineage>
</organism>
<keyword evidence="1" id="KW-1133">Transmembrane helix</keyword>
<name>A0AAU8P6Q5_EDWPI</name>
<feature type="transmembrane region" description="Helical" evidence="1">
    <location>
        <begin position="12"/>
        <end position="33"/>
    </location>
</feature>
<evidence type="ECO:0000256" key="1">
    <source>
        <dbReference type="SAM" id="Phobius"/>
    </source>
</evidence>
<protein>
    <submittedName>
        <fullName evidence="2">Uncharacterized protein</fullName>
    </submittedName>
</protein>
<dbReference type="KEGG" id="etr:ETAE_2843"/>
<accession>A0AAU8P6Q5</accession>
<dbReference type="AlphaFoldDB" id="A0AAU8P6Q5"/>